<dbReference type="Gene3D" id="3.30.565.10">
    <property type="entry name" value="Histidine kinase-like ATPase, C-terminal domain"/>
    <property type="match status" value="1"/>
</dbReference>
<reference evidence="16" key="1">
    <citation type="submission" date="2022-08" db="EMBL/GenBank/DDBJ databases">
        <title>Genomic analyses of the natural microbiome of Caenorhabditis elegans.</title>
        <authorList>
            <person name="Samuel B."/>
        </authorList>
    </citation>
    <scope>NUCLEOTIDE SEQUENCE</scope>
    <source>
        <strain evidence="16">BIGb0277</strain>
    </source>
</reference>
<evidence type="ECO:0000256" key="11">
    <source>
        <dbReference type="ARBA" id="ARBA00023012"/>
    </source>
</evidence>
<evidence type="ECO:0000313" key="17">
    <source>
        <dbReference type="Proteomes" id="UP001320691"/>
    </source>
</evidence>
<keyword evidence="10 13" id="KW-1133">Transmembrane helix</keyword>
<dbReference type="Pfam" id="PF02518">
    <property type="entry name" value="HATPase_c"/>
    <property type="match status" value="1"/>
</dbReference>
<keyword evidence="5" id="KW-0808">Transferase</keyword>
<dbReference type="SMART" id="SM00388">
    <property type="entry name" value="HisKA"/>
    <property type="match status" value="1"/>
</dbReference>
<feature type="transmembrane region" description="Helical" evidence="13">
    <location>
        <begin position="88"/>
        <end position="112"/>
    </location>
</feature>
<evidence type="ECO:0000256" key="13">
    <source>
        <dbReference type="SAM" id="Phobius"/>
    </source>
</evidence>
<dbReference type="InterPro" id="IPR036097">
    <property type="entry name" value="HisK_dim/P_sf"/>
</dbReference>
<evidence type="ECO:0000256" key="12">
    <source>
        <dbReference type="ARBA" id="ARBA00023136"/>
    </source>
</evidence>
<dbReference type="CDD" id="cd00082">
    <property type="entry name" value="HisKA"/>
    <property type="match status" value="1"/>
</dbReference>
<dbReference type="SUPFAM" id="SSF55874">
    <property type="entry name" value="ATPase domain of HSP90 chaperone/DNA topoisomerase II/histidine kinase"/>
    <property type="match status" value="1"/>
</dbReference>
<dbReference type="CDD" id="cd00075">
    <property type="entry name" value="HATPase"/>
    <property type="match status" value="1"/>
</dbReference>
<dbReference type="Gene3D" id="1.10.287.130">
    <property type="match status" value="1"/>
</dbReference>
<sequence>MRSIKRRLWTALAAATLLIWCVFFAMLAAYWQHGSDSPWKAGLAHLGDQLLLALPDPVANALTAAASSSTMRSPLPAVRGDTGEPGNILTALTLNTLQLLAVGVLLGGSVVLSLRPLKRLSAEVAQRPPSDTTPIAQDRVPGEIAPLIGAFNSLLARVEASMQSERYFIAQAAHELRTPMSALHTYAEVALLTDDIAEKDALLRRLIDAAARTSRLADQLLDQARLESGPQPANWVEADAPELVRHLLGEFSVQADAQMISLFQRLAPCRIRCDIDAIGILLRNLVDNAIRYAGRCSIIEVRSGHQCDGDALYPYLEVLDDGPGIAESERPRAFERFYRVPGTTEPGSGIGLSLVATIAGQHGARIECDSGMDGRGLRVRVVFPAIMPQR</sequence>
<dbReference type="Pfam" id="PF00512">
    <property type="entry name" value="HisKA"/>
    <property type="match status" value="1"/>
</dbReference>
<dbReference type="GO" id="GO:0005524">
    <property type="term" value="F:ATP binding"/>
    <property type="evidence" value="ECO:0007669"/>
    <property type="project" value="UniProtKB-KW"/>
</dbReference>
<name>A0AAW5PG36_9GAMM</name>
<dbReference type="SMART" id="SM00387">
    <property type="entry name" value="HATPase_c"/>
    <property type="match status" value="1"/>
</dbReference>
<keyword evidence="11" id="KW-0902">Two-component regulatory system</keyword>
<keyword evidence="6 13" id="KW-0812">Transmembrane</keyword>
<keyword evidence="7" id="KW-0547">Nucleotide-binding</keyword>
<keyword evidence="9" id="KW-0067">ATP-binding</keyword>
<evidence type="ECO:0000256" key="3">
    <source>
        <dbReference type="ARBA" id="ARBA00012438"/>
    </source>
</evidence>
<evidence type="ECO:0000256" key="2">
    <source>
        <dbReference type="ARBA" id="ARBA00004141"/>
    </source>
</evidence>
<dbReference type="InterPro" id="IPR036890">
    <property type="entry name" value="HATPase_C_sf"/>
</dbReference>
<evidence type="ECO:0000256" key="1">
    <source>
        <dbReference type="ARBA" id="ARBA00000085"/>
    </source>
</evidence>
<evidence type="ECO:0000256" key="8">
    <source>
        <dbReference type="ARBA" id="ARBA00022777"/>
    </source>
</evidence>
<accession>A0AAW5PG36</accession>
<evidence type="ECO:0000259" key="15">
    <source>
        <dbReference type="PROSITE" id="PS50885"/>
    </source>
</evidence>
<gene>
    <name evidence="16" type="ORF">M2412_001099</name>
</gene>
<dbReference type="EC" id="2.7.13.3" evidence="3"/>
<evidence type="ECO:0000256" key="9">
    <source>
        <dbReference type="ARBA" id="ARBA00022840"/>
    </source>
</evidence>
<evidence type="ECO:0000259" key="14">
    <source>
        <dbReference type="PROSITE" id="PS50109"/>
    </source>
</evidence>
<dbReference type="SUPFAM" id="SSF47384">
    <property type="entry name" value="Homodimeric domain of signal transducing histidine kinase"/>
    <property type="match status" value="1"/>
</dbReference>
<comment type="caution">
    <text evidence="16">The sequence shown here is derived from an EMBL/GenBank/DDBJ whole genome shotgun (WGS) entry which is preliminary data.</text>
</comment>
<dbReference type="InterPro" id="IPR005467">
    <property type="entry name" value="His_kinase_dom"/>
</dbReference>
<dbReference type="InterPro" id="IPR003594">
    <property type="entry name" value="HATPase_dom"/>
</dbReference>
<dbReference type="GO" id="GO:0000155">
    <property type="term" value="F:phosphorelay sensor kinase activity"/>
    <property type="evidence" value="ECO:0007669"/>
    <property type="project" value="InterPro"/>
</dbReference>
<dbReference type="InterPro" id="IPR004358">
    <property type="entry name" value="Sig_transdc_His_kin-like_C"/>
</dbReference>
<evidence type="ECO:0000256" key="10">
    <source>
        <dbReference type="ARBA" id="ARBA00022989"/>
    </source>
</evidence>
<keyword evidence="12 13" id="KW-0472">Membrane</keyword>
<dbReference type="EMBL" id="JANUEK010000002">
    <property type="protein sequence ID" value="MCS4279132.1"/>
    <property type="molecule type" value="Genomic_DNA"/>
</dbReference>
<feature type="domain" description="HAMP" evidence="15">
    <location>
        <begin position="114"/>
        <end position="163"/>
    </location>
</feature>
<comment type="subcellular location">
    <subcellularLocation>
        <location evidence="2">Membrane</location>
        <topology evidence="2">Multi-pass membrane protein</topology>
    </subcellularLocation>
</comment>
<keyword evidence="8 16" id="KW-0418">Kinase</keyword>
<dbReference type="Proteomes" id="UP001320691">
    <property type="component" value="Unassembled WGS sequence"/>
</dbReference>
<organism evidence="16 17">
    <name type="scientific">Stenotrophomonas rhizophila</name>
    <dbReference type="NCBI Taxonomy" id="216778"/>
    <lineage>
        <taxon>Bacteria</taxon>
        <taxon>Pseudomonadati</taxon>
        <taxon>Pseudomonadota</taxon>
        <taxon>Gammaproteobacteria</taxon>
        <taxon>Lysobacterales</taxon>
        <taxon>Lysobacteraceae</taxon>
        <taxon>Stenotrophomonas</taxon>
    </lineage>
</organism>
<dbReference type="RefSeq" id="WP_259259907.1">
    <property type="nucleotide sequence ID" value="NZ_JANUEK010000002.1"/>
</dbReference>
<dbReference type="AlphaFoldDB" id="A0AAW5PG36"/>
<evidence type="ECO:0000256" key="5">
    <source>
        <dbReference type="ARBA" id="ARBA00022679"/>
    </source>
</evidence>
<evidence type="ECO:0000256" key="6">
    <source>
        <dbReference type="ARBA" id="ARBA00022692"/>
    </source>
</evidence>
<keyword evidence="4" id="KW-0597">Phosphoprotein</keyword>
<proteinExistence type="predicted"/>
<dbReference type="GO" id="GO:0005886">
    <property type="term" value="C:plasma membrane"/>
    <property type="evidence" value="ECO:0007669"/>
    <property type="project" value="TreeGrafter"/>
</dbReference>
<dbReference type="PROSITE" id="PS50109">
    <property type="entry name" value="HIS_KIN"/>
    <property type="match status" value="1"/>
</dbReference>
<feature type="domain" description="Histidine kinase" evidence="14">
    <location>
        <begin position="171"/>
        <end position="387"/>
    </location>
</feature>
<dbReference type="PRINTS" id="PR00344">
    <property type="entry name" value="BCTRLSENSOR"/>
</dbReference>
<evidence type="ECO:0000256" key="4">
    <source>
        <dbReference type="ARBA" id="ARBA00022553"/>
    </source>
</evidence>
<comment type="catalytic activity">
    <reaction evidence="1">
        <text>ATP + protein L-histidine = ADP + protein N-phospho-L-histidine.</text>
        <dbReference type="EC" id="2.7.13.3"/>
    </reaction>
</comment>
<dbReference type="PROSITE" id="PS50885">
    <property type="entry name" value="HAMP"/>
    <property type="match status" value="1"/>
</dbReference>
<dbReference type="InterPro" id="IPR003661">
    <property type="entry name" value="HisK_dim/P_dom"/>
</dbReference>
<feature type="transmembrane region" description="Helical" evidence="13">
    <location>
        <begin position="12"/>
        <end position="31"/>
    </location>
</feature>
<protein>
    <recommendedName>
        <fullName evidence="3">histidine kinase</fullName>
        <ecNumber evidence="3">2.7.13.3</ecNumber>
    </recommendedName>
</protein>
<dbReference type="PANTHER" id="PTHR45436:SF14">
    <property type="entry name" value="SENSOR PROTEIN QSEC"/>
    <property type="match status" value="1"/>
</dbReference>
<evidence type="ECO:0000313" key="16">
    <source>
        <dbReference type="EMBL" id="MCS4279132.1"/>
    </source>
</evidence>
<dbReference type="InterPro" id="IPR003660">
    <property type="entry name" value="HAMP_dom"/>
</dbReference>
<dbReference type="PANTHER" id="PTHR45436">
    <property type="entry name" value="SENSOR HISTIDINE KINASE YKOH"/>
    <property type="match status" value="1"/>
</dbReference>
<evidence type="ECO:0000256" key="7">
    <source>
        <dbReference type="ARBA" id="ARBA00022741"/>
    </source>
</evidence>
<dbReference type="InterPro" id="IPR050428">
    <property type="entry name" value="TCS_sensor_his_kinase"/>
</dbReference>